<feature type="compositionally biased region" description="Polar residues" evidence="1">
    <location>
        <begin position="1"/>
        <end position="10"/>
    </location>
</feature>
<proteinExistence type="predicted"/>
<keyword evidence="3" id="KW-1185">Reference proteome</keyword>
<sequence length="187" mass="19677">MAMRRNSTVSKDIMHGKSAASTASGTVTESDDSIRNMAEHQRTGSTKQLLSKRILCSSLPPSSLITTSKAEITTSLMASAVSHGGSVASPILFKGIQVINDDAMFVCDVLVQDTVIQQVSASVEAPSGALIVDGKGKVLMPAGIDVRTHISSSNSAEEFEISSKAAVMGGTATYQKFGFLIHLEKLF</sequence>
<evidence type="ECO:0000313" key="2">
    <source>
        <dbReference type="EMBL" id="VDN00329.1"/>
    </source>
</evidence>
<dbReference type="InterPro" id="IPR050378">
    <property type="entry name" value="Metallo-dep_Hydrolases_sf"/>
</dbReference>
<reference evidence="4" key="1">
    <citation type="submission" date="2017-02" db="UniProtKB">
        <authorList>
            <consortium name="WormBaseParasite"/>
        </authorList>
    </citation>
    <scope>IDENTIFICATION</scope>
</reference>
<feature type="region of interest" description="Disordered" evidence="1">
    <location>
        <begin position="1"/>
        <end position="31"/>
    </location>
</feature>
<dbReference type="WBParaSite" id="TCLT_0000367801-mRNA-1">
    <property type="protein sequence ID" value="TCLT_0000367801-mRNA-1"/>
    <property type="gene ID" value="TCLT_0000367801"/>
</dbReference>
<accession>A0A0N5CTW6</accession>
<gene>
    <name evidence="2" type="ORF">TCLT_LOCUS3667</name>
</gene>
<dbReference type="SUPFAM" id="SSF51338">
    <property type="entry name" value="Composite domain of metallo-dependent hydrolases"/>
    <property type="match status" value="1"/>
</dbReference>
<feature type="compositionally biased region" description="Polar residues" evidence="1">
    <location>
        <begin position="19"/>
        <end position="28"/>
    </location>
</feature>
<dbReference type="GO" id="GO:0006208">
    <property type="term" value="P:pyrimidine nucleobase catabolic process"/>
    <property type="evidence" value="ECO:0007669"/>
    <property type="project" value="TreeGrafter"/>
</dbReference>
<evidence type="ECO:0000313" key="3">
    <source>
        <dbReference type="Proteomes" id="UP000276776"/>
    </source>
</evidence>
<dbReference type="Proteomes" id="UP000276776">
    <property type="component" value="Unassembled WGS sequence"/>
</dbReference>
<name>A0A0N5CTW6_THECL</name>
<dbReference type="GO" id="GO:0005829">
    <property type="term" value="C:cytosol"/>
    <property type="evidence" value="ECO:0007669"/>
    <property type="project" value="TreeGrafter"/>
</dbReference>
<protein>
    <submittedName>
        <fullName evidence="4">Amidohydro-rel domain-containing protein</fullName>
    </submittedName>
</protein>
<organism evidence="4">
    <name type="scientific">Thelazia callipaeda</name>
    <name type="common">Oriental eyeworm</name>
    <name type="synonym">Parasitic nematode</name>
    <dbReference type="NCBI Taxonomy" id="103827"/>
    <lineage>
        <taxon>Eukaryota</taxon>
        <taxon>Metazoa</taxon>
        <taxon>Ecdysozoa</taxon>
        <taxon>Nematoda</taxon>
        <taxon>Chromadorea</taxon>
        <taxon>Rhabditida</taxon>
        <taxon>Spirurina</taxon>
        <taxon>Spiruromorpha</taxon>
        <taxon>Thelazioidea</taxon>
        <taxon>Thelaziidae</taxon>
        <taxon>Thelazia</taxon>
    </lineage>
</organism>
<dbReference type="EMBL" id="UYYF01002176">
    <property type="protein sequence ID" value="VDN00329.1"/>
    <property type="molecule type" value="Genomic_DNA"/>
</dbReference>
<dbReference type="OrthoDB" id="10258955at2759"/>
<dbReference type="Gene3D" id="3.20.20.140">
    <property type="entry name" value="Metal-dependent hydrolases"/>
    <property type="match status" value="1"/>
</dbReference>
<evidence type="ECO:0000256" key="1">
    <source>
        <dbReference type="SAM" id="MobiDB-lite"/>
    </source>
</evidence>
<evidence type="ECO:0000313" key="4">
    <source>
        <dbReference type="WBParaSite" id="TCLT_0000367801-mRNA-1"/>
    </source>
</evidence>
<dbReference type="InterPro" id="IPR011059">
    <property type="entry name" value="Metal-dep_hydrolase_composite"/>
</dbReference>
<dbReference type="GO" id="GO:0004157">
    <property type="term" value="F:dihydropyrimidinase activity"/>
    <property type="evidence" value="ECO:0007669"/>
    <property type="project" value="TreeGrafter"/>
</dbReference>
<reference evidence="2 3" key="2">
    <citation type="submission" date="2018-11" db="EMBL/GenBank/DDBJ databases">
        <authorList>
            <consortium name="Pathogen Informatics"/>
        </authorList>
    </citation>
    <scope>NUCLEOTIDE SEQUENCE [LARGE SCALE GENOMIC DNA]</scope>
</reference>
<dbReference type="STRING" id="103827.A0A0N5CTW6"/>
<dbReference type="AlphaFoldDB" id="A0A0N5CTW6"/>
<dbReference type="PANTHER" id="PTHR11647">
    <property type="entry name" value="HYDRANTOINASE/DIHYDROPYRIMIDINASE FAMILY MEMBER"/>
    <property type="match status" value="1"/>
</dbReference>
<dbReference type="PANTHER" id="PTHR11647:SF74">
    <property type="entry name" value="PROTEIN UNC-33"/>
    <property type="match status" value="1"/>
</dbReference>